<reference evidence="7 8" key="1">
    <citation type="submission" date="2017-09" db="EMBL/GenBank/DDBJ databases">
        <title>Depth-based differentiation of microbial function through sediment-hosted aquifers and enrichment of novel symbionts in the deep terrestrial subsurface.</title>
        <authorList>
            <person name="Probst A.J."/>
            <person name="Ladd B."/>
            <person name="Jarett J.K."/>
            <person name="Geller-Mcgrath D.E."/>
            <person name="Sieber C.M."/>
            <person name="Emerson J.B."/>
            <person name="Anantharaman K."/>
            <person name="Thomas B.C."/>
            <person name="Malmstrom R."/>
            <person name="Stieglmeier M."/>
            <person name="Klingl A."/>
            <person name="Woyke T."/>
            <person name="Ryan C.M."/>
            <person name="Banfield J.F."/>
        </authorList>
    </citation>
    <scope>NUCLEOTIDE SEQUENCE [LARGE SCALE GENOMIC DNA]</scope>
    <source>
        <strain evidence="7">CG10_big_fil_rev_8_21_14_0_10_50_13</strain>
    </source>
</reference>
<dbReference type="InterPro" id="IPR000983">
    <property type="entry name" value="Bac_GSPG_pilin"/>
</dbReference>
<protein>
    <recommendedName>
        <fullName evidence="9">Pilin</fullName>
    </recommendedName>
</protein>
<dbReference type="PANTHER" id="PTHR30093">
    <property type="entry name" value="GENERAL SECRETION PATHWAY PROTEIN G"/>
    <property type="match status" value="1"/>
</dbReference>
<dbReference type="PRINTS" id="PR00813">
    <property type="entry name" value="BCTERIALGSPG"/>
</dbReference>
<dbReference type="NCBIfam" id="TIGR02532">
    <property type="entry name" value="IV_pilin_GFxxxE"/>
    <property type="match status" value="1"/>
</dbReference>
<keyword evidence="4 6" id="KW-1133">Transmembrane helix</keyword>
<evidence type="ECO:0000256" key="1">
    <source>
        <dbReference type="ARBA" id="ARBA00004167"/>
    </source>
</evidence>
<dbReference type="EMBL" id="PCYJ01000016">
    <property type="protein sequence ID" value="PIR45505.1"/>
    <property type="molecule type" value="Genomic_DNA"/>
</dbReference>
<dbReference type="AlphaFoldDB" id="A0A2H0RI95"/>
<evidence type="ECO:0000256" key="2">
    <source>
        <dbReference type="ARBA" id="ARBA00022481"/>
    </source>
</evidence>
<dbReference type="GO" id="GO:0015628">
    <property type="term" value="P:protein secretion by the type II secretion system"/>
    <property type="evidence" value="ECO:0007669"/>
    <property type="project" value="InterPro"/>
</dbReference>
<feature type="transmembrane region" description="Helical" evidence="6">
    <location>
        <begin position="12"/>
        <end position="33"/>
    </location>
</feature>
<sequence>MQKNKGFTLIELLVVIAIIGILSGIVLTSLGTARNKAKDAAIKAQLSSLRTQAEIYYDTNSGSYGATGASCSTAGSMWADDSGVVALVAKIGTDGGTMSCNNTANAWAAHSSLVSDTGKFFCVDSNGAAKETTGAPIITDQACD</sequence>
<dbReference type="Gene3D" id="3.30.700.10">
    <property type="entry name" value="Glycoprotein, Type 4 Pilin"/>
    <property type="match status" value="1"/>
</dbReference>
<keyword evidence="5 6" id="KW-0472">Membrane</keyword>
<comment type="subcellular location">
    <subcellularLocation>
        <location evidence="1">Membrane</location>
        <topology evidence="1">Single-pass membrane protein</topology>
    </subcellularLocation>
</comment>
<accession>A0A2H0RI95</accession>
<evidence type="ECO:0000256" key="4">
    <source>
        <dbReference type="ARBA" id="ARBA00022989"/>
    </source>
</evidence>
<evidence type="ECO:0000256" key="3">
    <source>
        <dbReference type="ARBA" id="ARBA00022692"/>
    </source>
</evidence>
<name>A0A2H0RI95_9BACT</name>
<evidence type="ECO:0008006" key="9">
    <source>
        <dbReference type="Google" id="ProtNLM"/>
    </source>
</evidence>
<gene>
    <name evidence="7" type="ORF">COV09_01000</name>
</gene>
<comment type="caution">
    <text evidence="7">The sequence shown here is derived from an EMBL/GenBank/DDBJ whole genome shotgun (WGS) entry which is preliminary data.</text>
</comment>
<dbReference type="Pfam" id="PF07963">
    <property type="entry name" value="N_methyl"/>
    <property type="match status" value="1"/>
</dbReference>
<organism evidence="7 8">
    <name type="scientific">Candidatus Vogelbacteria bacterium CG10_big_fil_rev_8_21_14_0_10_50_13</name>
    <dbReference type="NCBI Taxonomy" id="1975044"/>
    <lineage>
        <taxon>Bacteria</taxon>
        <taxon>Candidatus Vogeliibacteriota</taxon>
    </lineage>
</organism>
<evidence type="ECO:0000313" key="7">
    <source>
        <dbReference type="EMBL" id="PIR45505.1"/>
    </source>
</evidence>
<dbReference type="InterPro" id="IPR045584">
    <property type="entry name" value="Pilin-like"/>
</dbReference>
<dbReference type="PANTHER" id="PTHR30093:SF44">
    <property type="entry name" value="TYPE II SECRETION SYSTEM CORE PROTEIN G"/>
    <property type="match status" value="1"/>
</dbReference>
<dbReference type="Proteomes" id="UP000230906">
    <property type="component" value="Unassembled WGS sequence"/>
</dbReference>
<evidence type="ECO:0000313" key="8">
    <source>
        <dbReference type="Proteomes" id="UP000230906"/>
    </source>
</evidence>
<evidence type="ECO:0000256" key="5">
    <source>
        <dbReference type="ARBA" id="ARBA00023136"/>
    </source>
</evidence>
<keyword evidence="3 6" id="KW-0812">Transmembrane</keyword>
<keyword evidence="2" id="KW-0488">Methylation</keyword>
<proteinExistence type="predicted"/>
<dbReference type="PROSITE" id="PS00409">
    <property type="entry name" value="PROKAR_NTER_METHYL"/>
    <property type="match status" value="1"/>
</dbReference>
<dbReference type="InterPro" id="IPR012902">
    <property type="entry name" value="N_methyl_site"/>
</dbReference>
<evidence type="ECO:0000256" key="6">
    <source>
        <dbReference type="SAM" id="Phobius"/>
    </source>
</evidence>
<dbReference type="SUPFAM" id="SSF54523">
    <property type="entry name" value="Pili subunits"/>
    <property type="match status" value="1"/>
</dbReference>
<dbReference type="GO" id="GO:0016020">
    <property type="term" value="C:membrane"/>
    <property type="evidence" value="ECO:0007669"/>
    <property type="project" value="UniProtKB-SubCell"/>
</dbReference>
<dbReference type="GO" id="GO:0015627">
    <property type="term" value="C:type II protein secretion system complex"/>
    <property type="evidence" value="ECO:0007669"/>
    <property type="project" value="InterPro"/>
</dbReference>